<evidence type="ECO:0000313" key="1">
    <source>
        <dbReference type="EMBL" id="CAF1225353.1"/>
    </source>
</evidence>
<protein>
    <submittedName>
        <fullName evidence="1">Uncharacterized protein</fullName>
    </submittedName>
</protein>
<dbReference type="PANTHER" id="PTHR40094">
    <property type="entry name" value="ALPHA-2-MACROGLOBULIN HOMOLOG"/>
    <property type="match status" value="1"/>
</dbReference>
<accession>A0A814Y6P3</accession>
<sequence>MWSEREQTFKYEQSQSYKFDFNIDEVNEMNNETTTDAELVPLDDDLQQQNLTPDQLQQLFSRVSSELVAESTDDQEFFKREATIKVPKTSKIIQAPFPSPPSDRQEDVDIHIEHVKQLAKKEASSLVIERYSPNENEVDHVQGWKKCFDRGVLPYFQIDLIMNFIPNGNPDGTLTTWVTDLMIGTPNNQATVSISNQKKETDQQGLCTIKRYRPGNIQKTEEEEEEDTKNEILIVEKGDDLCIQVNIHSYRSTDDAYIWRIFNDRGLYRPKEEVHIKGYVRLMKIKGEAKIPTYAQGIIDYIIYGSHSEQLQQSKVELNNYGAFDIYFTLPDNVNLEFRKPEYVVSSMIRPPLAYYCYPTVDQYAIASCEGKLFVGGYLNDAYVRWTVQATTTTFTPANQYGYMFGRAQSFCYYSSYDRKTKISYPKKHFQGKTNSKGQHEIKITYHGVEQEPRPIIVHTLATITDLNYQTQETKADFLMHPCAYYVGFQFVKNYVKKVEPVQTKVIVTDIDGNLIDNILVRCEVIGYDEQTLTIVSSSKGAVNIDYTPKLDGRYNITHSVKDEQGRLAMSYYENFYVSGGYKKEIQHDNENSFIPTDSITIIPNAKKYQPDDLCELLILAPFSPANGLLIIDCDVILQNQTDQALLLHASFRATNATLLASQTNQQAVGYSIVIQPSKRAALKFPVTTIHSGLARFQFVVSTAKNETCASLDDAIELSLPIFTPATSEAFATYGDIYDEQAVLQPIKIPKNVLAQFGEVSVTASSTALASLTDAIISLYTYPYECTEQLSSGLLGIQSLWDVLQAFHCKELPDLSILKTKLESDINILKGRQYPNGGFG</sequence>
<gene>
    <name evidence="1" type="ORF">CJN711_LOCUS13215</name>
</gene>
<dbReference type="PANTHER" id="PTHR40094:SF1">
    <property type="entry name" value="UBIQUITIN DOMAIN-CONTAINING PROTEIN"/>
    <property type="match status" value="1"/>
</dbReference>
<dbReference type="Proteomes" id="UP000663855">
    <property type="component" value="Unassembled WGS sequence"/>
</dbReference>
<organism evidence="1 2">
    <name type="scientific">Rotaria magnacalcarata</name>
    <dbReference type="NCBI Taxonomy" id="392030"/>
    <lineage>
        <taxon>Eukaryota</taxon>
        <taxon>Metazoa</taxon>
        <taxon>Spiralia</taxon>
        <taxon>Gnathifera</taxon>
        <taxon>Rotifera</taxon>
        <taxon>Eurotatoria</taxon>
        <taxon>Bdelloidea</taxon>
        <taxon>Philodinida</taxon>
        <taxon>Philodinidae</taxon>
        <taxon>Rotaria</taxon>
    </lineage>
</organism>
<dbReference type="AlphaFoldDB" id="A0A814Y6P3"/>
<name>A0A814Y6P3_9BILA</name>
<proteinExistence type="predicted"/>
<reference evidence="1" key="1">
    <citation type="submission" date="2021-02" db="EMBL/GenBank/DDBJ databases">
        <authorList>
            <person name="Nowell W R."/>
        </authorList>
    </citation>
    <scope>NUCLEOTIDE SEQUENCE</scope>
</reference>
<dbReference type="EMBL" id="CAJNOV010005798">
    <property type="protein sequence ID" value="CAF1225353.1"/>
    <property type="molecule type" value="Genomic_DNA"/>
</dbReference>
<comment type="caution">
    <text evidence="1">The sequence shown here is derived from an EMBL/GenBank/DDBJ whole genome shotgun (WGS) entry which is preliminary data.</text>
</comment>
<dbReference type="Gene3D" id="2.60.40.1930">
    <property type="match status" value="1"/>
</dbReference>
<dbReference type="InterPro" id="IPR051802">
    <property type="entry name" value="YfhM-like"/>
</dbReference>
<evidence type="ECO:0000313" key="2">
    <source>
        <dbReference type="Proteomes" id="UP000663855"/>
    </source>
</evidence>